<dbReference type="EMBL" id="JN712910">
    <property type="protein sequence ID" value="AEZ50555.1"/>
    <property type="molecule type" value="Genomic_DNA"/>
</dbReference>
<dbReference type="GeneID" id="14011627"/>
<protein>
    <submittedName>
        <fullName evidence="1">Uncharacterized protein</fullName>
    </submittedName>
</protein>
<dbReference type="Proteomes" id="UP000006298">
    <property type="component" value="Segment"/>
</dbReference>
<reference evidence="1 2" key="1">
    <citation type="submission" date="2011-09" db="EMBL/GenBank/DDBJ databases">
        <title>Complete Genome Sequence of Bacillus cereus Bacteriophage BCD7.</title>
        <authorList>
            <person name="Lee J.-H."/>
            <person name="Shin H."/>
            <person name="Son B."/>
            <person name="Ryu S."/>
        </authorList>
    </citation>
    <scope>NUCLEOTIDE SEQUENCE [LARGE SCALE GENOMIC DNA]</scope>
</reference>
<evidence type="ECO:0000313" key="2">
    <source>
        <dbReference type="Proteomes" id="UP000006298"/>
    </source>
</evidence>
<keyword evidence="2" id="KW-1185">Reference proteome</keyword>
<gene>
    <name evidence="1" type="ORF">BCD7_0108</name>
</gene>
<evidence type="ECO:0000313" key="1">
    <source>
        <dbReference type="EMBL" id="AEZ50555.1"/>
    </source>
</evidence>
<dbReference type="RefSeq" id="YP_007005959.1">
    <property type="nucleotide sequence ID" value="NC_019515.1"/>
</dbReference>
<organism evidence="1 2">
    <name type="scientific">Bacillus phage BCD7</name>
    <dbReference type="NCBI Taxonomy" id="1136534"/>
    <lineage>
        <taxon>Viruses</taxon>
        <taxon>Duplodnaviria</taxon>
        <taxon>Heunggongvirae</taxon>
        <taxon>Uroviricota</taxon>
        <taxon>Caudoviricetes</taxon>
        <taxon>Becedseptimavirus</taxon>
        <taxon>Becedseptimavirus BCD7</taxon>
    </lineage>
</organism>
<accession>J9PVC7</accession>
<proteinExistence type="predicted"/>
<sequence length="138" mass="16068">MNKSWDFEMVVKLPTGGEIKVRPFEIFVPGDQIRGTGSASHLIHPNWTWEQVLDMTKKMIELQLKSVKSTLMLVHEEEGKAPMPFYYETEVAVSKFAKFKETGEFTYNNLREGVVAKTIRPVMIEIYRREGEAWQKQQ</sequence>
<name>J9PVC7_9CAUD</name>
<dbReference type="KEGG" id="vg:14011627"/>